<dbReference type="GO" id="GO:0015225">
    <property type="term" value="F:biotin transmembrane transporter activity"/>
    <property type="evidence" value="ECO:0007669"/>
    <property type="project" value="TreeGrafter"/>
</dbReference>
<feature type="transmembrane region" description="Helical" evidence="7">
    <location>
        <begin position="202"/>
        <end position="223"/>
    </location>
</feature>
<keyword evidence="2" id="KW-0813">Transport</keyword>
<accession>A0A6J3M0L8</accession>
<evidence type="ECO:0000256" key="3">
    <source>
        <dbReference type="ARBA" id="ARBA00022692"/>
    </source>
</evidence>
<reference evidence="9" key="2">
    <citation type="submission" date="2020-04" db="EMBL/GenBank/DDBJ databases">
        <authorList>
            <consortium name="NCBI Genome Project"/>
        </authorList>
    </citation>
    <scope>NUCLEOTIDE SEQUENCE</scope>
    <source>
        <strain evidence="9">CBS 342.82</strain>
    </source>
</reference>
<evidence type="ECO:0000256" key="6">
    <source>
        <dbReference type="SAM" id="MobiDB-lite"/>
    </source>
</evidence>
<dbReference type="InterPro" id="IPR011701">
    <property type="entry name" value="MFS"/>
</dbReference>
<dbReference type="GO" id="GO:1901604">
    <property type="term" value="F:dethiobiotin transmembrane transporter activity"/>
    <property type="evidence" value="ECO:0007669"/>
    <property type="project" value="TreeGrafter"/>
</dbReference>
<dbReference type="GeneID" id="54362927"/>
<feature type="transmembrane region" description="Helical" evidence="7">
    <location>
        <begin position="386"/>
        <end position="408"/>
    </location>
</feature>
<evidence type="ECO:0000256" key="2">
    <source>
        <dbReference type="ARBA" id="ARBA00022448"/>
    </source>
</evidence>
<organism evidence="9">
    <name type="scientific">Dissoconium aciculare CBS 342.82</name>
    <dbReference type="NCBI Taxonomy" id="1314786"/>
    <lineage>
        <taxon>Eukaryota</taxon>
        <taxon>Fungi</taxon>
        <taxon>Dikarya</taxon>
        <taxon>Ascomycota</taxon>
        <taxon>Pezizomycotina</taxon>
        <taxon>Dothideomycetes</taxon>
        <taxon>Dothideomycetidae</taxon>
        <taxon>Mycosphaerellales</taxon>
        <taxon>Dissoconiaceae</taxon>
        <taxon>Dissoconium</taxon>
    </lineage>
</organism>
<dbReference type="GO" id="GO:0015295">
    <property type="term" value="F:solute:proton symporter activity"/>
    <property type="evidence" value="ECO:0007669"/>
    <property type="project" value="TreeGrafter"/>
</dbReference>
<dbReference type="FunFam" id="1.20.1250.20:FF:000278">
    <property type="entry name" value="Putative MFS transporter"/>
    <property type="match status" value="1"/>
</dbReference>
<gene>
    <name evidence="9" type="ORF">K489DRAFT_381446</name>
</gene>
<dbReference type="Gene3D" id="1.20.1250.20">
    <property type="entry name" value="MFS general substrate transporter like domains"/>
    <property type="match status" value="2"/>
</dbReference>
<dbReference type="PANTHER" id="PTHR43791">
    <property type="entry name" value="PERMEASE-RELATED"/>
    <property type="match status" value="1"/>
</dbReference>
<reference evidence="9" key="3">
    <citation type="submission" date="2025-08" db="UniProtKB">
        <authorList>
            <consortium name="RefSeq"/>
        </authorList>
    </citation>
    <scope>IDENTIFICATION</scope>
    <source>
        <strain evidence="9">CBS 342.82</strain>
    </source>
</reference>
<protein>
    <submittedName>
        <fullName evidence="9">MFS general substrate transporter</fullName>
    </submittedName>
</protein>
<dbReference type="FunFam" id="1.20.1250.20:FF:000399">
    <property type="entry name" value="MFS general substrate transporter"/>
    <property type="match status" value="1"/>
</dbReference>
<comment type="subcellular location">
    <subcellularLocation>
        <location evidence="1">Membrane</location>
        <topology evidence="1">Multi-pass membrane protein</topology>
    </subcellularLocation>
</comment>
<reference evidence="9" key="1">
    <citation type="submission" date="2020-01" db="EMBL/GenBank/DDBJ databases">
        <authorList>
            <consortium name="DOE Joint Genome Institute"/>
            <person name="Haridas S."/>
            <person name="Albert R."/>
            <person name="Binder M."/>
            <person name="Bloem J."/>
            <person name="Labutti K."/>
            <person name="Salamov A."/>
            <person name="Andreopoulos B."/>
            <person name="Baker S.E."/>
            <person name="Barry K."/>
            <person name="Bills G."/>
            <person name="Bluhm B.H."/>
            <person name="Cannon C."/>
            <person name="Castanera R."/>
            <person name="Culley D.E."/>
            <person name="Daum C."/>
            <person name="Ezra D."/>
            <person name="Gonzalez J.B."/>
            <person name="Henrissat B."/>
            <person name="Kuo A."/>
            <person name="Liang C."/>
            <person name="Lipzen A."/>
            <person name="Lutzoni F."/>
            <person name="Magnuson J."/>
            <person name="Mondo S."/>
            <person name="Nolan M."/>
            <person name="Ohm R."/>
            <person name="Pangilinan J."/>
            <person name="Park H.-J."/>
            <person name="Ramirez L."/>
            <person name="Alfaro M."/>
            <person name="Sun H."/>
            <person name="Tritt A."/>
            <person name="Yoshinaga Y."/>
            <person name="Zwiers L.-H."/>
            <person name="Turgeon B.G."/>
            <person name="Goodwin S.B."/>
            <person name="Spatafora J.W."/>
            <person name="Crous P.W."/>
            <person name="Grigoriev I.V."/>
        </authorList>
    </citation>
    <scope>NUCLEOTIDE SEQUENCE</scope>
    <source>
        <strain evidence="9">CBS 342.82</strain>
    </source>
</reference>
<dbReference type="SUPFAM" id="SSF103473">
    <property type="entry name" value="MFS general substrate transporter"/>
    <property type="match status" value="1"/>
</dbReference>
<feature type="transmembrane region" description="Helical" evidence="7">
    <location>
        <begin position="492"/>
        <end position="512"/>
    </location>
</feature>
<name>A0A6J3M0L8_9PEZI</name>
<feature type="transmembrane region" description="Helical" evidence="7">
    <location>
        <begin position="143"/>
        <end position="162"/>
    </location>
</feature>
<dbReference type="OrthoDB" id="5298304at2759"/>
<feature type="transmembrane region" description="Helical" evidence="7">
    <location>
        <begin position="111"/>
        <end position="131"/>
    </location>
</feature>
<evidence type="ECO:0000256" key="4">
    <source>
        <dbReference type="ARBA" id="ARBA00022989"/>
    </source>
</evidence>
<feature type="transmembrane region" description="Helical" evidence="7">
    <location>
        <begin position="449"/>
        <end position="472"/>
    </location>
</feature>
<keyword evidence="5 7" id="KW-0472">Membrane</keyword>
<feature type="region of interest" description="Disordered" evidence="6">
    <location>
        <begin position="1"/>
        <end position="54"/>
    </location>
</feature>
<dbReference type="InterPro" id="IPR036259">
    <property type="entry name" value="MFS_trans_sf"/>
</dbReference>
<proteinExistence type="predicted"/>
<dbReference type="GO" id="GO:0005886">
    <property type="term" value="C:plasma membrane"/>
    <property type="evidence" value="ECO:0007669"/>
    <property type="project" value="TreeGrafter"/>
</dbReference>
<sequence>MSSNKETRLSISSSHRHSDVPPPNHPTTSRVTSIPNAFADDHGDNHDTVHEDGNDDSRLRQIYHKLDRRILPPFWLLYFLCSAVRANVGLAQTMNKQQGHDLGAYLRLSPHQVSTGLALFYASYVVFEVPSNLAMSKLSPSVWLARIVISVGIIGTAMVGLHDAAGFYVLRLLLGAVEAGLWPGMSLYLTLFYPPQQMARRVGAYFTASQVSAAVVGLVSAGFQRMDGDAGLVGFQWMFLIWGLVTLVLGVSLLWWLPDRPLAPGEVLKQRRYFHWLPQPRPALSGHDTTLHYKALTTAYTRTQWTLHDLIAVLLDWRFWPLLIMYFGVVGVGNGLQSYGTVILSAINPNFTGIQLSLLYAPIWICDLIGILTITPLSDRFHRHRALFFTIPTALQIAGLLIATYAGASQAQQWARYIGLLIVGFGLGPTVPITMTWTAEIFQARHGEIGVAAACALVSGLGNLGSVVTNYALFAGWPGDAGRTPPFVGSNWTMVGILCMSIIASGAMTLLLRRVDGVGRKEVLEERRDGGRER</sequence>
<feature type="transmembrane region" description="Helical" evidence="7">
    <location>
        <begin position="70"/>
        <end position="91"/>
    </location>
</feature>
<feature type="transmembrane region" description="Helical" evidence="7">
    <location>
        <begin position="353"/>
        <end position="374"/>
    </location>
</feature>
<keyword evidence="4 7" id="KW-1133">Transmembrane helix</keyword>
<evidence type="ECO:0000313" key="9">
    <source>
        <dbReference type="RefSeq" id="XP_033458489.1"/>
    </source>
</evidence>
<dbReference type="GO" id="GO:1905135">
    <property type="term" value="P:biotin import across plasma membrane"/>
    <property type="evidence" value="ECO:0007669"/>
    <property type="project" value="TreeGrafter"/>
</dbReference>
<keyword evidence="3 7" id="KW-0812">Transmembrane</keyword>
<feature type="transmembrane region" description="Helical" evidence="7">
    <location>
        <begin position="235"/>
        <end position="257"/>
    </location>
</feature>
<dbReference type="PANTHER" id="PTHR43791:SF33">
    <property type="entry name" value="VITAMIN H TRANSPORTER 1"/>
    <property type="match status" value="1"/>
</dbReference>
<evidence type="ECO:0000313" key="8">
    <source>
        <dbReference type="Proteomes" id="UP000504637"/>
    </source>
</evidence>
<dbReference type="AlphaFoldDB" id="A0A6J3M0L8"/>
<dbReference type="Proteomes" id="UP000504637">
    <property type="component" value="Unplaced"/>
</dbReference>
<feature type="compositionally biased region" description="Basic and acidic residues" evidence="6">
    <location>
        <begin position="39"/>
        <end position="54"/>
    </location>
</feature>
<feature type="transmembrane region" description="Helical" evidence="7">
    <location>
        <begin position="168"/>
        <end position="190"/>
    </location>
</feature>
<feature type="compositionally biased region" description="Polar residues" evidence="6">
    <location>
        <begin position="26"/>
        <end position="35"/>
    </location>
</feature>
<feature type="transmembrane region" description="Helical" evidence="7">
    <location>
        <begin position="414"/>
        <end position="437"/>
    </location>
</feature>
<dbReference type="Pfam" id="PF07690">
    <property type="entry name" value="MFS_1"/>
    <property type="match status" value="1"/>
</dbReference>
<evidence type="ECO:0000256" key="7">
    <source>
        <dbReference type="SAM" id="Phobius"/>
    </source>
</evidence>
<keyword evidence="8" id="KW-1185">Reference proteome</keyword>
<evidence type="ECO:0000256" key="5">
    <source>
        <dbReference type="ARBA" id="ARBA00023136"/>
    </source>
</evidence>
<evidence type="ECO:0000256" key="1">
    <source>
        <dbReference type="ARBA" id="ARBA00004141"/>
    </source>
</evidence>
<dbReference type="RefSeq" id="XP_033458489.1">
    <property type="nucleotide sequence ID" value="XM_033605127.1"/>
</dbReference>